<gene>
    <name evidence="5" type="ORF">GCM10011379_26830</name>
</gene>
<keyword evidence="6" id="KW-1185">Reference proteome</keyword>
<feature type="domain" description="HTH araC/xylS-type" evidence="4">
    <location>
        <begin position="170"/>
        <end position="268"/>
    </location>
</feature>
<dbReference type="InterPro" id="IPR018060">
    <property type="entry name" value="HTH_AraC"/>
</dbReference>
<dbReference type="GO" id="GO:0003700">
    <property type="term" value="F:DNA-binding transcription factor activity"/>
    <property type="evidence" value="ECO:0007669"/>
    <property type="project" value="InterPro"/>
</dbReference>
<reference evidence="5" key="2">
    <citation type="submission" date="2020-09" db="EMBL/GenBank/DDBJ databases">
        <authorList>
            <person name="Sun Q."/>
            <person name="Zhou Y."/>
        </authorList>
    </citation>
    <scope>NUCLEOTIDE SEQUENCE</scope>
    <source>
        <strain evidence="5">CGMCC 1.15290</strain>
    </source>
</reference>
<dbReference type="GO" id="GO:0043565">
    <property type="term" value="F:sequence-specific DNA binding"/>
    <property type="evidence" value="ECO:0007669"/>
    <property type="project" value="InterPro"/>
</dbReference>
<evidence type="ECO:0000256" key="1">
    <source>
        <dbReference type="ARBA" id="ARBA00023015"/>
    </source>
</evidence>
<keyword evidence="1" id="KW-0805">Transcription regulation</keyword>
<keyword evidence="2" id="KW-0238">DNA-binding</keyword>
<evidence type="ECO:0000313" key="5">
    <source>
        <dbReference type="EMBL" id="GGH69482.1"/>
    </source>
</evidence>
<evidence type="ECO:0000256" key="2">
    <source>
        <dbReference type="ARBA" id="ARBA00023125"/>
    </source>
</evidence>
<dbReference type="Proteomes" id="UP000627292">
    <property type="component" value="Unassembled WGS sequence"/>
</dbReference>
<organism evidence="5 6">
    <name type="scientific">Filimonas zeae</name>
    <dbReference type="NCBI Taxonomy" id="1737353"/>
    <lineage>
        <taxon>Bacteria</taxon>
        <taxon>Pseudomonadati</taxon>
        <taxon>Bacteroidota</taxon>
        <taxon>Chitinophagia</taxon>
        <taxon>Chitinophagales</taxon>
        <taxon>Chitinophagaceae</taxon>
        <taxon>Filimonas</taxon>
    </lineage>
</organism>
<name>A0A917IZM6_9BACT</name>
<dbReference type="SMART" id="SM00342">
    <property type="entry name" value="HTH_ARAC"/>
    <property type="match status" value="1"/>
</dbReference>
<dbReference type="Gene3D" id="1.10.10.60">
    <property type="entry name" value="Homeodomain-like"/>
    <property type="match status" value="1"/>
</dbReference>
<dbReference type="Pfam" id="PF12833">
    <property type="entry name" value="HTH_18"/>
    <property type="match status" value="1"/>
</dbReference>
<dbReference type="PANTHER" id="PTHR43280:SF32">
    <property type="entry name" value="TRANSCRIPTIONAL REGULATORY PROTEIN"/>
    <property type="match status" value="1"/>
</dbReference>
<dbReference type="InterPro" id="IPR009057">
    <property type="entry name" value="Homeodomain-like_sf"/>
</dbReference>
<dbReference type="PROSITE" id="PS01124">
    <property type="entry name" value="HTH_ARAC_FAMILY_2"/>
    <property type="match status" value="1"/>
</dbReference>
<dbReference type="EMBL" id="BMIB01000003">
    <property type="protein sequence ID" value="GGH69482.1"/>
    <property type="molecule type" value="Genomic_DNA"/>
</dbReference>
<proteinExistence type="predicted"/>
<reference evidence="5" key="1">
    <citation type="journal article" date="2014" name="Int. J. Syst. Evol. Microbiol.">
        <title>Complete genome sequence of Corynebacterium casei LMG S-19264T (=DSM 44701T), isolated from a smear-ripened cheese.</title>
        <authorList>
            <consortium name="US DOE Joint Genome Institute (JGI-PGF)"/>
            <person name="Walter F."/>
            <person name="Albersmeier A."/>
            <person name="Kalinowski J."/>
            <person name="Ruckert C."/>
        </authorList>
    </citation>
    <scope>NUCLEOTIDE SEQUENCE</scope>
    <source>
        <strain evidence="5">CGMCC 1.15290</strain>
    </source>
</reference>
<keyword evidence="3" id="KW-0804">Transcription</keyword>
<evidence type="ECO:0000259" key="4">
    <source>
        <dbReference type="PROSITE" id="PS01124"/>
    </source>
</evidence>
<dbReference type="RefSeq" id="WP_188953030.1">
    <property type="nucleotide sequence ID" value="NZ_BMIB01000003.1"/>
</dbReference>
<comment type="caution">
    <text evidence="5">The sequence shown here is derived from an EMBL/GenBank/DDBJ whole genome shotgun (WGS) entry which is preliminary data.</text>
</comment>
<dbReference type="AlphaFoldDB" id="A0A917IZM6"/>
<sequence length="277" mass="32001">MLTIDTLKSLRDADALRNKVNANNTYELWLITRGGGTIQIDMQLFEVQQQHVYCIAPSQLSQLQVSPSAEGYVIRLNEQVMQEGNKSIDALFQANLLHAISRSACMGFDEPAFSEVLHVVEQLKKEHLLSEAYQNELIMQYLNILFIYMGRKCRKEPETNSYNCNQRLFNRFINLVDKNFKTCKRVSEYADLLLVTPNHLNHAVRNTAGNTAGHYIRQRVVLEAKRQAVYSDCSMKELAWELGFQDIYHFSKFFKKETGDNFTTFKKDRTNIALMVP</sequence>
<evidence type="ECO:0000256" key="3">
    <source>
        <dbReference type="ARBA" id="ARBA00023163"/>
    </source>
</evidence>
<protein>
    <submittedName>
        <fullName evidence="5">Transcriptional regulator</fullName>
    </submittedName>
</protein>
<accession>A0A917IZM6</accession>
<evidence type="ECO:0000313" key="6">
    <source>
        <dbReference type="Proteomes" id="UP000627292"/>
    </source>
</evidence>
<dbReference type="PANTHER" id="PTHR43280">
    <property type="entry name" value="ARAC-FAMILY TRANSCRIPTIONAL REGULATOR"/>
    <property type="match status" value="1"/>
</dbReference>
<dbReference type="SUPFAM" id="SSF46689">
    <property type="entry name" value="Homeodomain-like"/>
    <property type="match status" value="1"/>
</dbReference>